<feature type="compositionally biased region" description="Low complexity" evidence="1">
    <location>
        <begin position="1"/>
        <end position="11"/>
    </location>
</feature>
<evidence type="ECO:0000256" key="2">
    <source>
        <dbReference type="SAM" id="Phobius"/>
    </source>
</evidence>
<reference evidence="3" key="1">
    <citation type="submission" date="2021-05" db="EMBL/GenBank/DDBJ databases">
        <authorList>
            <person name="Alioto T."/>
            <person name="Alioto T."/>
            <person name="Gomez Garrido J."/>
        </authorList>
    </citation>
    <scope>NUCLEOTIDE SEQUENCE</scope>
</reference>
<proteinExistence type="predicted"/>
<organism evidence="3">
    <name type="scientific">Cacopsylla melanoneura</name>
    <dbReference type="NCBI Taxonomy" id="428564"/>
    <lineage>
        <taxon>Eukaryota</taxon>
        <taxon>Metazoa</taxon>
        <taxon>Ecdysozoa</taxon>
        <taxon>Arthropoda</taxon>
        <taxon>Hexapoda</taxon>
        <taxon>Insecta</taxon>
        <taxon>Pterygota</taxon>
        <taxon>Neoptera</taxon>
        <taxon>Paraneoptera</taxon>
        <taxon>Hemiptera</taxon>
        <taxon>Sternorrhyncha</taxon>
        <taxon>Psylloidea</taxon>
        <taxon>Psyllidae</taxon>
        <taxon>Psyllinae</taxon>
        <taxon>Cacopsylla</taxon>
    </lineage>
</organism>
<keyword evidence="2" id="KW-0472">Membrane</keyword>
<evidence type="ECO:0000313" key="3">
    <source>
        <dbReference type="EMBL" id="CAG6723207.1"/>
    </source>
</evidence>
<accession>A0A8D8VKN2</accession>
<keyword evidence="2" id="KW-1133">Transmembrane helix</keyword>
<dbReference type="EMBL" id="HBUF01365229">
    <property type="protein sequence ID" value="CAG6723207.1"/>
    <property type="molecule type" value="Transcribed_RNA"/>
</dbReference>
<dbReference type="AlphaFoldDB" id="A0A8D8VKN2"/>
<protein>
    <submittedName>
        <fullName evidence="3">Uncharacterized protein</fullName>
    </submittedName>
</protein>
<sequence>MTDMTPLSLSLSPPPPPPPPLPPPPPPPSPPPPPPPPSPPPPPPSLPPPPSSPSPPPPLSSLSPPPSPLPLPPPPFFFFFFFFCPFSSFSILVFSAYSTSTLFVSFTGGMRTIAKIIKQSTSSLMCEKQTFKNITLKMRFYSKSPRQEILNLGRSTLLDF</sequence>
<keyword evidence="2" id="KW-0812">Transmembrane</keyword>
<feature type="compositionally biased region" description="Pro residues" evidence="1">
    <location>
        <begin position="12"/>
        <end position="66"/>
    </location>
</feature>
<feature type="transmembrane region" description="Helical" evidence="2">
    <location>
        <begin position="76"/>
        <end position="97"/>
    </location>
</feature>
<evidence type="ECO:0000256" key="1">
    <source>
        <dbReference type="SAM" id="MobiDB-lite"/>
    </source>
</evidence>
<dbReference type="PRINTS" id="PR01217">
    <property type="entry name" value="PRICHEXTENSN"/>
</dbReference>
<feature type="region of interest" description="Disordered" evidence="1">
    <location>
        <begin position="1"/>
        <end position="66"/>
    </location>
</feature>
<name>A0A8D8VKN2_9HEMI</name>